<evidence type="ECO:0000256" key="10">
    <source>
        <dbReference type="SAM" id="SignalP"/>
    </source>
</evidence>
<dbReference type="InterPro" id="IPR036942">
    <property type="entry name" value="Beta-barrel_TonB_sf"/>
</dbReference>
<dbReference type="OrthoDB" id="9764669at2"/>
<dbReference type="InterPro" id="IPR037066">
    <property type="entry name" value="Plug_dom_sf"/>
</dbReference>
<dbReference type="Gene3D" id="2.170.130.10">
    <property type="entry name" value="TonB-dependent receptor, plug domain"/>
    <property type="match status" value="1"/>
</dbReference>
<keyword evidence="7 8" id="KW-0998">Cell outer membrane</keyword>
<dbReference type="EMBL" id="QICN01000003">
    <property type="protein sequence ID" value="PXV69580.1"/>
    <property type="molecule type" value="Genomic_DNA"/>
</dbReference>
<comment type="similarity">
    <text evidence="8 9">Belongs to the TonB-dependent receptor family.</text>
</comment>
<sequence>MRIRTIVPRRQGGRTLIAVMAGVWPALVAAQADTAPTPLDTITVTDSADFFRYRSESVSPRLIYDAAYFSRFEPLSVGDMLKQVPGVAFTSDVGEYDAPQLRGIGTQYTQILINGERVAGAGDDRSVFVDRIPAELVERIEIIRAPTGDLDAQGIGGTINIVLKNAGEFSGGQYRSGLYRSGDDTLRGSGYLGYGGQSGRFSYMGALNYQGRYNAKDKRETLYDADGNLIAFAQEDDVRDSRDLAGNLRLSWLLTTGGTFSVDGYSVGTRRDEDQFSPNFEVEDGVAELDAIEFEHEDIEENSHGLALSFMQPFGEARFNIVLDYNRFDVDIDNVAGEVEDDVEIALETETIDTDDTEMRLSPSFELPLGLNDRLLVGLDLGRKARDAATRTAEFDEDSGEFEDETEINGVYEIREQRFDAFAQYTWTLNARHAIDAGLRLETTELEQEGFDSDGQRHEADDSQTELNPNLHYRWLFTANDQIRASVARTVRRPDFSALVPFLEEDDGEFFVGNPELEPETAIGYDLGYEHRFADQAGIVGVNLFYRDVSDLIEVVEIEDDVESPSNTGDGEVYGIEFDASFPLVMLGLPGVNVYGNYSYQKSEITDPFTGQQRRFQLQPVYVFNLGFTHKLPQRITWGASFQKQGRALEYESDEIADVRYDGNLEAFVEYQISENLWVKLNGTNLLDAHKDETFRVFDDDLPDGQLEEFEVETESVGRIAILTLRGRF</sequence>
<dbReference type="Pfam" id="PF07715">
    <property type="entry name" value="Plug"/>
    <property type="match status" value="1"/>
</dbReference>
<dbReference type="InterPro" id="IPR039426">
    <property type="entry name" value="TonB-dep_rcpt-like"/>
</dbReference>
<dbReference type="GO" id="GO:0009279">
    <property type="term" value="C:cell outer membrane"/>
    <property type="evidence" value="ECO:0007669"/>
    <property type="project" value="UniProtKB-SubCell"/>
</dbReference>
<reference evidence="13 14" key="1">
    <citation type="submission" date="2018-04" db="EMBL/GenBank/DDBJ databases">
        <title>Genomic Encyclopedia of Type Strains, Phase IV (KMG-IV): sequencing the most valuable type-strain genomes for metagenomic binning, comparative biology and taxonomic classification.</title>
        <authorList>
            <person name="Goeker M."/>
        </authorList>
    </citation>
    <scope>NUCLEOTIDE SEQUENCE [LARGE SCALE GENOMIC DNA]</scope>
    <source>
        <strain evidence="13 14">DSM 104150</strain>
    </source>
</reference>
<feature type="chain" id="PRO_5016351563" evidence="10">
    <location>
        <begin position="31"/>
        <end position="729"/>
    </location>
</feature>
<feature type="domain" description="TonB-dependent receptor plug" evidence="12">
    <location>
        <begin position="62"/>
        <end position="158"/>
    </location>
</feature>
<evidence type="ECO:0000256" key="9">
    <source>
        <dbReference type="RuleBase" id="RU003357"/>
    </source>
</evidence>
<dbReference type="InterPro" id="IPR012910">
    <property type="entry name" value="Plug_dom"/>
</dbReference>
<name>A0A318EK00_9GAMM</name>
<keyword evidence="14" id="KW-1185">Reference proteome</keyword>
<dbReference type="Pfam" id="PF00593">
    <property type="entry name" value="TonB_dep_Rec_b-barrel"/>
    <property type="match status" value="1"/>
</dbReference>
<evidence type="ECO:0000256" key="2">
    <source>
        <dbReference type="ARBA" id="ARBA00022448"/>
    </source>
</evidence>
<dbReference type="Gene3D" id="2.40.170.20">
    <property type="entry name" value="TonB-dependent receptor, beta-barrel domain"/>
    <property type="match status" value="1"/>
</dbReference>
<evidence type="ECO:0000313" key="14">
    <source>
        <dbReference type="Proteomes" id="UP000248330"/>
    </source>
</evidence>
<dbReference type="InterPro" id="IPR000531">
    <property type="entry name" value="Beta-barrel_TonB"/>
</dbReference>
<evidence type="ECO:0000256" key="4">
    <source>
        <dbReference type="ARBA" id="ARBA00022692"/>
    </source>
</evidence>
<keyword evidence="2 8" id="KW-0813">Transport</keyword>
<dbReference type="Proteomes" id="UP000248330">
    <property type="component" value="Unassembled WGS sequence"/>
</dbReference>
<evidence type="ECO:0000313" key="13">
    <source>
        <dbReference type="EMBL" id="PXV69580.1"/>
    </source>
</evidence>
<comment type="subcellular location">
    <subcellularLocation>
        <location evidence="1 8">Cell outer membrane</location>
        <topology evidence="1 8">Multi-pass membrane protein</topology>
    </subcellularLocation>
</comment>
<dbReference type="PANTHER" id="PTHR40980:SF4">
    <property type="entry name" value="TONB-DEPENDENT RECEPTOR-LIKE BETA-BARREL DOMAIN-CONTAINING PROTEIN"/>
    <property type="match status" value="1"/>
</dbReference>
<dbReference type="RefSeq" id="WP_110264510.1">
    <property type="nucleotide sequence ID" value="NZ_CAKZQT010000021.1"/>
</dbReference>
<evidence type="ECO:0000256" key="5">
    <source>
        <dbReference type="ARBA" id="ARBA00023077"/>
    </source>
</evidence>
<gene>
    <name evidence="13" type="ORF">C8D93_103154</name>
</gene>
<dbReference type="PANTHER" id="PTHR40980">
    <property type="entry name" value="PLUG DOMAIN-CONTAINING PROTEIN"/>
    <property type="match status" value="1"/>
</dbReference>
<protein>
    <submittedName>
        <fullName evidence="13">Outer membrane receptor for ferrienterochelin and colicin</fullName>
    </submittedName>
</protein>
<dbReference type="SUPFAM" id="SSF56935">
    <property type="entry name" value="Porins"/>
    <property type="match status" value="1"/>
</dbReference>
<dbReference type="PROSITE" id="PS52016">
    <property type="entry name" value="TONB_DEPENDENT_REC_3"/>
    <property type="match status" value="1"/>
</dbReference>
<evidence type="ECO:0000256" key="7">
    <source>
        <dbReference type="ARBA" id="ARBA00023237"/>
    </source>
</evidence>
<accession>A0A318EK00</accession>
<keyword evidence="10" id="KW-0732">Signal</keyword>
<evidence type="ECO:0000256" key="1">
    <source>
        <dbReference type="ARBA" id="ARBA00004571"/>
    </source>
</evidence>
<proteinExistence type="inferred from homology"/>
<dbReference type="AlphaFoldDB" id="A0A318EK00"/>
<evidence type="ECO:0000256" key="8">
    <source>
        <dbReference type="PROSITE-ProRule" id="PRU01360"/>
    </source>
</evidence>
<comment type="caution">
    <text evidence="13">The sequence shown here is derived from an EMBL/GenBank/DDBJ whole genome shotgun (WGS) entry which is preliminary data.</text>
</comment>
<keyword evidence="4 8" id="KW-0812">Transmembrane</keyword>
<keyword evidence="13" id="KW-0675">Receptor</keyword>
<organism evidence="13 14">
    <name type="scientific">Sinimarinibacterium flocculans</name>
    <dbReference type="NCBI Taxonomy" id="985250"/>
    <lineage>
        <taxon>Bacteria</taxon>
        <taxon>Pseudomonadati</taxon>
        <taxon>Pseudomonadota</taxon>
        <taxon>Gammaproteobacteria</taxon>
        <taxon>Nevskiales</taxon>
        <taxon>Nevskiaceae</taxon>
        <taxon>Sinimarinibacterium</taxon>
    </lineage>
</organism>
<keyword evidence="5 9" id="KW-0798">TonB box</keyword>
<evidence type="ECO:0000256" key="6">
    <source>
        <dbReference type="ARBA" id="ARBA00023136"/>
    </source>
</evidence>
<feature type="domain" description="TonB-dependent receptor-like beta-barrel" evidence="11">
    <location>
        <begin position="184"/>
        <end position="686"/>
    </location>
</feature>
<evidence type="ECO:0000259" key="11">
    <source>
        <dbReference type="Pfam" id="PF00593"/>
    </source>
</evidence>
<keyword evidence="6 8" id="KW-0472">Membrane</keyword>
<evidence type="ECO:0000256" key="3">
    <source>
        <dbReference type="ARBA" id="ARBA00022452"/>
    </source>
</evidence>
<keyword evidence="3 8" id="KW-1134">Transmembrane beta strand</keyword>
<evidence type="ECO:0000259" key="12">
    <source>
        <dbReference type="Pfam" id="PF07715"/>
    </source>
</evidence>
<dbReference type="CDD" id="cd01347">
    <property type="entry name" value="ligand_gated_channel"/>
    <property type="match status" value="1"/>
</dbReference>
<feature type="signal peptide" evidence="10">
    <location>
        <begin position="1"/>
        <end position="30"/>
    </location>
</feature>